<accession>A0ABQ4QQQ1</accession>
<proteinExistence type="predicted"/>
<dbReference type="CDD" id="cd02042">
    <property type="entry name" value="ParAB_family"/>
    <property type="match status" value="1"/>
</dbReference>
<keyword evidence="3" id="KW-1185">Reference proteome</keyword>
<name>A0ABQ4QQQ1_9HYPH</name>
<sequence length="285" mass="31520">MPAPVVAALNMKGGVGKTTLAAHVFREVFATKSLSVLLIDLDPQYNLSQQLLTKRTYESLGSSGKTALRLFEPAPTSDFFDINTSKMEPNNPKEFAFQLMYLVTKPNKNISLIAGTFELTKYSFISDNSKLNHARDHFKHAISKARSEYDLIVLDMNPSSSFLTLCGLAVATDVFSPVRPDKFSVLGLDLVKRLIDHPSVSPAPNLHIVMNGVRRGHSITDTEKDIRVADFFKDKILTNRIYHSGVLAARSDYTGFASERKVANKIQISGELRNVGVELCGRMGL</sequence>
<evidence type="ECO:0000259" key="1">
    <source>
        <dbReference type="Pfam" id="PF13614"/>
    </source>
</evidence>
<protein>
    <recommendedName>
        <fullName evidence="1">AAA domain-containing protein</fullName>
    </recommendedName>
</protein>
<gene>
    <name evidence="2" type="ORF">AFCDBAGC_5117</name>
</gene>
<dbReference type="PANTHER" id="PTHR13696:SF99">
    <property type="entry name" value="COBYRINIC ACID AC-DIAMIDE SYNTHASE"/>
    <property type="match status" value="1"/>
</dbReference>
<dbReference type="InterPro" id="IPR025669">
    <property type="entry name" value="AAA_dom"/>
</dbReference>
<reference evidence="2 3" key="1">
    <citation type="journal article" date="2021" name="Front. Microbiol.">
        <title>Comprehensive Comparative Genomics and Phenotyping of Methylobacterium Species.</title>
        <authorList>
            <person name="Alessa O."/>
            <person name="Ogura Y."/>
            <person name="Fujitani Y."/>
            <person name="Takami H."/>
            <person name="Hayashi T."/>
            <person name="Sahin N."/>
            <person name="Tani A."/>
        </authorList>
    </citation>
    <scope>NUCLEOTIDE SEQUENCE [LARGE SCALE GENOMIC DNA]</scope>
    <source>
        <strain evidence="2 3">DSM 23679</strain>
    </source>
</reference>
<dbReference type="Proteomes" id="UP001055117">
    <property type="component" value="Unassembled WGS sequence"/>
</dbReference>
<evidence type="ECO:0000313" key="2">
    <source>
        <dbReference type="EMBL" id="GJD47225.1"/>
    </source>
</evidence>
<dbReference type="EMBL" id="BPQG01000132">
    <property type="protein sequence ID" value="GJD47225.1"/>
    <property type="molecule type" value="Genomic_DNA"/>
</dbReference>
<comment type="caution">
    <text evidence="2">The sequence shown here is derived from an EMBL/GenBank/DDBJ whole genome shotgun (WGS) entry which is preliminary data.</text>
</comment>
<dbReference type="RefSeq" id="WP_238273344.1">
    <property type="nucleotide sequence ID" value="NZ_BPQG01000132.1"/>
</dbReference>
<dbReference type="InterPro" id="IPR050678">
    <property type="entry name" value="DNA_Partitioning_ATPase"/>
</dbReference>
<dbReference type="InterPro" id="IPR027417">
    <property type="entry name" value="P-loop_NTPase"/>
</dbReference>
<dbReference type="Pfam" id="PF13614">
    <property type="entry name" value="AAA_31"/>
    <property type="match status" value="1"/>
</dbReference>
<organism evidence="2 3">
    <name type="scientific">Methylobacterium cerastii</name>
    <dbReference type="NCBI Taxonomy" id="932741"/>
    <lineage>
        <taxon>Bacteria</taxon>
        <taxon>Pseudomonadati</taxon>
        <taxon>Pseudomonadota</taxon>
        <taxon>Alphaproteobacteria</taxon>
        <taxon>Hyphomicrobiales</taxon>
        <taxon>Methylobacteriaceae</taxon>
        <taxon>Methylobacterium</taxon>
    </lineage>
</organism>
<evidence type="ECO:0000313" key="3">
    <source>
        <dbReference type="Proteomes" id="UP001055117"/>
    </source>
</evidence>
<dbReference type="SUPFAM" id="SSF52540">
    <property type="entry name" value="P-loop containing nucleoside triphosphate hydrolases"/>
    <property type="match status" value="1"/>
</dbReference>
<feature type="domain" description="AAA" evidence="1">
    <location>
        <begin position="5"/>
        <end position="196"/>
    </location>
</feature>
<dbReference type="Gene3D" id="3.40.50.300">
    <property type="entry name" value="P-loop containing nucleotide triphosphate hydrolases"/>
    <property type="match status" value="1"/>
</dbReference>
<dbReference type="PANTHER" id="PTHR13696">
    <property type="entry name" value="P-LOOP CONTAINING NUCLEOSIDE TRIPHOSPHATE HYDROLASE"/>
    <property type="match status" value="1"/>
</dbReference>